<dbReference type="InterPro" id="IPR010057">
    <property type="entry name" value="Transcription_activator_Rgg_C"/>
</dbReference>
<dbReference type="InterPro" id="IPR001387">
    <property type="entry name" value="Cro/C1-type_HTH"/>
</dbReference>
<dbReference type="EMBL" id="AP024222">
    <property type="protein sequence ID" value="BCO06885.1"/>
    <property type="molecule type" value="Genomic_DNA"/>
</dbReference>
<reference evidence="2 3" key="1">
    <citation type="submission" date="2020-12" db="EMBL/GenBank/DDBJ databases">
        <title>Complete genome sequence of lactococcus lactis subsp. cremoris strain EPSC and strain G3-2.</title>
        <authorList>
            <person name="Kita K."/>
            <person name="Ishikawa S."/>
        </authorList>
    </citation>
    <scope>NUCLEOTIDE SEQUENCE [LARGE SCALE GENOMIC DNA]</scope>
    <source>
        <strain evidence="2 3">EPSC</strain>
    </source>
</reference>
<proteinExistence type="predicted"/>
<dbReference type="PROSITE" id="PS50943">
    <property type="entry name" value="HTH_CROC1"/>
    <property type="match status" value="1"/>
</dbReference>
<accession>A0AAD1K049</accession>
<dbReference type="AlphaFoldDB" id="A0AAD1K049"/>
<evidence type="ECO:0000313" key="2">
    <source>
        <dbReference type="EMBL" id="BCO06885.1"/>
    </source>
</evidence>
<dbReference type="RefSeq" id="WP_061777822.1">
    <property type="nucleotide sequence ID" value="NZ_CAKMBC010000003.1"/>
</dbReference>
<name>A0AAD1K049_LACLC</name>
<feature type="domain" description="HTH cro/C1-type" evidence="1">
    <location>
        <begin position="16"/>
        <end position="50"/>
    </location>
</feature>
<organism evidence="2 3">
    <name type="scientific">Lactococcus lactis subsp. cremoris</name>
    <name type="common">Streptococcus cremoris</name>
    <dbReference type="NCBI Taxonomy" id="1359"/>
    <lineage>
        <taxon>Bacteria</taxon>
        <taxon>Bacillati</taxon>
        <taxon>Bacillota</taxon>
        <taxon>Bacilli</taxon>
        <taxon>Lactobacillales</taxon>
        <taxon>Streptococcaceae</taxon>
        <taxon>Lactococcus</taxon>
    </lineage>
</organism>
<sequence length="372" mass="43717">MRQLAGFKYKDLESIMSKNGIVRLENGTSNISFERLAELLKFMGYTLSDFMYLSGESRVDGGYGEKFHIIRYQQGYRDDFFIPVGVNPVRLKLFESGKILLPYDVIDAMLGLMNIPEQDFSYIIKGSKDDYFVHYINWLDMIQLREEFAEAEMIQNEAHKYANNQEIKVKILEEKFETLNYNNDWLELHSQERLTRQYTDYRVLELTAKACYQILNEEEVTEIGDFLFGIELWLEYSLGILALNAWQLPYSLVYAIISDINLHETEYKGKLIYRRRIVQTAGRCAMTLISRGETQKASDLLSMVHNYAEALDTHVQGLYRFAWAYLDYKNGKMEGQKEMLRVIALFDFLEVPISRDFAQKYYNRHVLNLEES</sequence>
<dbReference type="CDD" id="cd00093">
    <property type="entry name" value="HTH_XRE"/>
    <property type="match status" value="1"/>
</dbReference>
<dbReference type="Pfam" id="PF21259">
    <property type="entry name" value="Rgg_C"/>
    <property type="match status" value="1"/>
</dbReference>
<evidence type="ECO:0000259" key="1">
    <source>
        <dbReference type="PROSITE" id="PS50943"/>
    </source>
</evidence>
<protein>
    <submittedName>
        <fullName evidence="2">Transcriptional regulator</fullName>
    </submittedName>
</protein>
<gene>
    <name evidence="2" type="primary">yueB</name>
    <name evidence="2" type="ORF">LLC_21250</name>
</gene>
<dbReference type="Proteomes" id="UP000595253">
    <property type="component" value="Chromosome"/>
</dbReference>
<dbReference type="NCBIfam" id="TIGR01716">
    <property type="entry name" value="RGG_Cterm"/>
    <property type="match status" value="1"/>
</dbReference>
<evidence type="ECO:0000313" key="3">
    <source>
        <dbReference type="Proteomes" id="UP000595253"/>
    </source>
</evidence>
<dbReference type="Pfam" id="PF01381">
    <property type="entry name" value="HTH_3"/>
    <property type="match status" value="1"/>
</dbReference>